<proteinExistence type="predicted"/>
<gene>
    <name evidence="2" type="ORF">GMARGA_LOCUS29952</name>
</gene>
<evidence type="ECO:0000313" key="3">
    <source>
        <dbReference type="Proteomes" id="UP000789901"/>
    </source>
</evidence>
<sequence length="152" mass="17600">MSSEQKYPEAKERFNPNDFNNFEKQVSEDRKRYNFEDYWNDVVNECKIRRDISECEVEKERILHDLSKINDEIKMKDELTKILNKRKIHPKDRSNLGEDLITQSSSAIEEVLIAMQSSSTIDENSTAMQSSSAIDYANNGIVSNDDNNTNNG</sequence>
<comment type="caution">
    <text evidence="2">The sequence shown here is derived from an EMBL/GenBank/DDBJ whole genome shotgun (WGS) entry which is preliminary data.</text>
</comment>
<dbReference type="Proteomes" id="UP000789901">
    <property type="component" value="Unassembled WGS sequence"/>
</dbReference>
<feature type="non-terminal residue" evidence="2">
    <location>
        <position position="152"/>
    </location>
</feature>
<accession>A0ABN7WEV2</accession>
<name>A0ABN7WEV2_GIGMA</name>
<keyword evidence="3" id="KW-1185">Reference proteome</keyword>
<feature type="region of interest" description="Disordered" evidence="1">
    <location>
        <begin position="120"/>
        <end position="152"/>
    </location>
</feature>
<evidence type="ECO:0000256" key="1">
    <source>
        <dbReference type="SAM" id="MobiDB-lite"/>
    </source>
</evidence>
<evidence type="ECO:0000313" key="2">
    <source>
        <dbReference type="EMBL" id="CAG8829299.1"/>
    </source>
</evidence>
<reference evidence="2 3" key="1">
    <citation type="submission" date="2021-06" db="EMBL/GenBank/DDBJ databases">
        <authorList>
            <person name="Kallberg Y."/>
            <person name="Tangrot J."/>
            <person name="Rosling A."/>
        </authorList>
    </citation>
    <scope>NUCLEOTIDE SEQUENCE [LARGE SCALE GENOMIC DNA]</scope>
    <source>
        <strain evidence="2 3">120-4 pot B 10/14</strain>
    </source>
</reference>
<dbReference type="EMBL" id="CAJVQB010041243">
    <property type="protein sequence ID" value="CAG8829299.1"/>
    <property type="molecule type" value="Genomic_DNA"/>
</dbReference>
<feature type="region of interest" description="Disordered" evidence="1">
    <location>
        <begin position="1"/>
        <end position="22"/>
    </location>
</feature>
<feature type="compositionally biased region" description="Polar residues" evidence="1">
    <location>
        <begin position="120"/>
        <end position="133"/>
    </location>
</feature>
<feature type="compositionally biased region" description="Polar residues" evidence="1">
    <location>
        <begin position="140"/>
        <end position="152"/>
    </location>
</feature>
<feature type="compositionally biased region" description="Basic and acidic residues" evidence="1">
    <location>
        <begin position="1"/>
        <end position="15"/>
    </location>
</feature>
<protein>
    <submittedName>
        <fullName evidence="2">23895_t:CDS:1</fullName>
    </submittedName>
</protein>
<organism evidence="2 3">
    <name type="scientific">Gigaspora margarita</name>
    <dbReference type="NCBI Taxonomy" id="4874"/>
    <lineage>
        <taxon>Eukaryota</taxon>
        <taxon>Fungi</taxon>
        <taxon>Fungi incertae sedis</taxon>
        <taxon>Mucoromycota</taxon>
        <taxon>Glomeromycotina</taxon>
        <taxon>Glomeromycetes</taxon>
        <taxon>Diversisporales</taxon>
        <taxon>Gigasporaceae</taxon>
        <taxon>Gigaspora</taxon>
    </lineage>
</organism>